<feature type="compositionally biased region" description="Basic and acidic residues" evidence="1">
    <location>
        <begin position="90"/>
        <end position="111"/>
    </location>
</feature>
<proteinExistence type="predicted"/>
<sequence length="111" mass="12048">MNQFLEVMFSLISHRTVSRSAVIAPRMSFSTSSTSFDPSSQHRVGKPPGLDHLENPSHAEEIVHAERLGQDPLGKDSIGKDTAGGSASEGWEKVKQVAEDVKDKFTGKGKK</sequence>
<organism evidence="2 3">
    <name type="scientific">Microbotryum intermedium</name>
    <dbReference type="NCBI Taxonomy" id="269621"/>
    <lineage>
        <taxon>Eukaryota</taxon>
        <taxon>Fungi</taxon>
        <taxon>Dikarya</taxon>
        <taxon>Basidiomycota</taxon>
        <taxon>Pucciniomycotina</taxon>
        <taxon>Microbotryomycetes</taxon>
        <taxon>Microbotryales</taxon>
        <taxon>Microbotryaceae</taxon>
        <taxon>Microbotryum</taxon>
    </lineage>
</organism>
<evidence type="ECO:0000313" key="2">
    <source>
        <dbReference type="EMBL" id="SCV73459.1"/>
    </source>
</evidence>
<reference evidence="3" key="1">
    <citation type="submission" date="2016-09" db="EMBL/GenBank/DDBJ databases">
        <authorList>
            <person name="Jeantristanb JTB J.-T."/>
            <person name="Ricardo R."/>
        </authorList>
    </citation>
    <scope>NUCLEOTIDE SEQUENCE [LARGE SCALE GENOMIC DNA]</scope>
</reference>
<feature type="region of interest" description="Disordered" evidence="1">
    <location>
        <begin position="29"/>
        <end position="111"/>
    </location>
</feature>
<protein>
    <submittedName>
        <fullName evidence="2">BQ2448_7385 protein</fullName>
    </submittedName>
</protein>
<dbReference type="AlphaFoldDB" id="A0A238FKZ2"/>
<keyword evidence="3" id="KW-1185">Reference proteome</keyword>
<name>A0A238FKZ2_9BASI</name>
<dbReference type="EMBL" id="FMSP01000018">
    <property type="protein sequence ID" value="SCV73459.1"/>
    <property type="molecule type" value="Genomic_DNA"/>
</dbReference>
<feature type="compositionally biased region" description="Low complexity" evidence="1">
    <location>
        <begin position="29"/>
        <end position="39"/>
    </location>
</feature>
<dbReference type="Proteomes" id="UP000198372">
    <property type="component" value="Unassembled WGS sequence"/>
</dbReference>
<feature type="compositionally biased region" description="Basic and acidic residues" evidence="1">
    <location>
        <begin position="49"/>
        <end position="79"/>
    </location>
</feature>
<evidence type="ECO:0000256" key="1">
    <source>
        <dbReference type="SAM" id="MobiDB-lite"/>
    </source>
</evidence>
<accession>A0A238FKZ2</accession>
<dbReference type="OrthoDB" id="2532910at2759"/>
<gene>
    <name evidence="2" type="ORF">BQ2448_7385</name>
</gene>
<evidence type="ECO:0000313" key="3">
    <source>
        <dbReference type="Proteomes" id="UP000198372"/>
    </source>
</evidence>